<evidence type="ECO:0000256" key="8">
    <source>
        <dbReference type="PROSITE-ProRule" id="PRU00076"/>
    </source>
</evidence>
<feature type="region of interest" description="Disordered" evidence="10">
    <location>
        <begin position="612"/>
        <end position="631"/>
    </location>
</feature>
<gene>
    <name evidence="14" type="primary">Svep1_15</name>
    <name evidence="14" type="ORF">NPIL_666131</name>
</gene>
<dbReference type="InterPro" id="IPR026823">
    <property type="entry name" value="cEGF"/>
</dbReference>
<dbReference type="Proteomes" id="UP000887013">
    <property type="component" value="Unassembled WGS sequence"/>
</dbReference>
<dbReference type="Pfam" id="PF02494">
    <property type="entry name" value="HYR"/>
    <property type="match status" value="2"/>
</dbReference>
<evidence type="ECO:0000256" key="10">
    <source>
        <dbReference type="SAM" id="MobiDB-lite"/>
    </source>
</evidence>
<keyword evidence="6 9" id="KW-1015">Disulfide bond</keyword>
<dbReference type="SUPFAM" id="SSF57535">
    <property type="entry name" value="Complement control module/SCR domain"/>
    <property type="match status" value="3"/>
</dbReference>
<name>A0A8X6PAA6_NEPPI</name>
<dbReference type="CDD" id="cd00033">
    <property type="entry name" value="CCP"/>
    <property type="match status" value="2"/>
</dbReference>
<dbReference type="GO" id="GO:0005576">
    <property type="term" value="C:extracellular region"/>
    <property type="evidence" value="ECO:0007669"/>
    <property type="project" value="UniProtKB-SubCell"/>
</dbReference>
<keyword evidence="7" id="KW-0325">Glycoprotein</keyword>
<dbReference type="SUPFAM" id="SSF57184">
    <property type="entry name" value="Growth factor receptor domain"/>
    <property type="match status" value="1"/>
</dbReference>
<evidence type="ECO:0000256" key="4">
    <source>
        <dbReference type="ARBA" id="ARBA00022729"/>
    </source>
</evidence>
<sequence>VDECSDDKLNRCDHDCLNFEGGYNCSCRPGYVSLGDFRCEPCRTNSYKSVNNLACVDCPAHSYTNGGGKTSIEDCFCNSGFSGNLADNVPCQDINECATENFGCSDICSNTLGSAHCACPPGFELQEDHKTCKDIDECSLKNGGCDGICHNTVGNFSCTCLKGYIASNRDRYSCDDVDECEEKNAGCSDTCINFQGGYHCACPEGYHLHPNGKNCVAVHCPRVYVPHHSLLKCKNGLTTNRVEYKPGQVPEDTEFPMGTLCRVKCSRGYELDTDPTIICENDGHWNATLPQCKVLQCPPLIPPVNGDVYPPSCKEGSTAVKEKCVFTCLPGYRITGQEVITCKNRLAWDFKKSTVCTPETNPYISCPDDVTTELPTNTSSIEMTLDSPRTNIKQVRISPEWVFVNRPTLFPAGETVVTFTVEDESGNKTNECSMSIFIVDKEPPEFYDCPETIHVIGSNTGTAVDWDEPVAFDNVGIATVFKSIEPNTTLTLGVHFVEYVARDIAGNAAECRFRINITSEGGCTDLADPENGEANCIDWIFGKICQPSCRLNYTRAEEEPEYFACDESGTWTPTSFISPCYPECSQDEFWSPELEECIGNYTKSKANPTIHAHSSMTKVNKHPLKSSARQRTSKFMPRKDCPYVILNQRSPTIFELANPEDPDVPNGVYHTSVLCPHQDPSTKPLTPLRKRDRPRKTSWLLAESGQGQRGRL</sequence>
<evidence type="ECO:0000313" key="14">
    <source>
        <dbReference type="EMBL" id="GFT57284.1"/>
    </source>
</evidence>
<feature type="non-terminal residue" evidence="14">
    <location>
        <position position="712"/>
    </location>
</feature>
<evidence type="ECO:0000259" key="11">
    <source>
        <dbReference type="PROSITE" id="PS50026"/>
    </source>
</evidence>
<dbReference type="Gene3D" id="2.10.25.10">
    <property type="entry name" value="Laminin"/>
    <property type="match status" value="4"/>
</dbReference>
<dbReference type="InterPro" id="IPR000742">
    <property type="entry name" value="EGF"/>
</dbReference>
<evidence type="ECO:0000256" key="6">
    <source>
        <dbReference type="ARBA" id="ARBA00023157"/>
    </source>
</evidence>
<dbReference type="SMART" id="SM00181">
    <property type="entry name" value="EGF"/>
    <property type="match status" value="4"/>
</dbReference>
<evidence type="ECO:0000259" key="13">
    <source>
        <dbReference type="PROSITE" id="PS50923"/>
    </source>
</evidence>
<dbReference type="Pfam" id="PF00084">
    <property type="entry name" value="Sushi"/>
    <property type="match status" value="2"/>
</dbReference>
<dbReference type="Gene3D" id="2.10.70.10">
    <property type="entry name" value="Complement Module, domain 1"/>
    <property type="match status" value="2"/>
</dbReference>
<keyword evidence="15" id="KW-1185">Reference proteome</keyword>
<dbReference type="PROSITE" id="PS00010">
    <property type="entry name" value="ASX_HYDROXYL"/>
    <property type="match status" value="2"/>
</dbReference>
<keyword evidence="3 8" id="KW-0245">EGF-like domain</keyword>
<dbReference type="InterPro" id="IPR000436">
    <property type="entry name" value="Sushi_SCR_CCP_dom"/>
</dbReference>
<dbReference type="PROSITE" id="PS01187">
    <property type="entry name" value="EGF_CA"/>
    <property type="match status" value="1"/>
</dbReference>
<dbReference type="InterPro" id="IPR009030">
    <property type="entry name" value="Growth_fac_rcpt_cys_sf"/>
</dbReference>
<dbReference type="CDD" id="cd00054">
    <property type="entry name" value="EGF_CA"/>
    <property type="match status" value="3"/>
</dbReference>
<dbReference type="GO" id="GO:0005509">
    <property type="term" value="F:calcium ion binding"/>
    <property type="evidence" value="ECO:0007669"/>
    <property type="project" value="InterPro"/>
</dbReference>
<dbReference type="PANTHER" id="PTHR47333">
    <property type="entry name" value="VON WILLEBRAND FACTOR C AND EGF DOMAIN-CONTAINING PROTEIN"/>
    <property type="match status" value="1"/>
</dbReference>
<comment type="subcellular location">
    <subcellularLocation>
        <location evidence="1">Secreted</location>
    </subcellularLocation>
</comment>
<evidence type="ECO:0000259" key="12">
    <source>
        <dbReference type="PROSITE" id="PS50825"/>
    </source>
</evidence>
<reference evidence="14" key="1">
    <citation type="submission" date="2020-08" db="EMBL/GenBank/DDBJ databases">
        <title>Multicomponent nature underlies the extraordinary mechanical properties of spider dragline silk.</title>
        <authorList>
            <person name="Kono N."/>
            <person name="Nakamura H."/>
            <person name="Mori M."/>
            <person name="Yoshida Y."/>
            <person name="Ohtoshi R."/>
            <person name="Malay A.D."/>
            <person name="Moran D.A.P."/>
            <person name="Tomita M."/>
            <person name="Numata K."/>
            <person name="Arakawa K."/>
        </authorList>
    </citation>
    <scope>NUCLEOTIDE SEQUENCE</scope>
</reference>
<dbReference type="FunFam" id="2.10.25.10:FF:000119">
    <property type="entry name" value="vitamin K-dependent protein S"/>
    <property type="match status" value="1"/>
</dbReference>
<dbReference type="Pfam" id="PF12662">
    <property type="entry name" value="cEGF"/>
    <property type="match status" value="1"/>
</dbReference>
<dbReference type="InterPro" id="IPR001881">
    <property type="entry name" value="EGF-like_Ca-bd_dom"/>
</dbReference>
<dbReference type="SMART" id="SM01411">
    <property type="entry name" value="Ephrin_rec_like"/>
    <property type="match status" value="1"/>
</dbReference>
<dbReference type="AlphaFoldDB" id="A0A8X6PAA6"/>
<dbReference type="InterPro" id="IPR035976">
    <property type="entry name" value="Sushi/SCR/CCP_sf"/>
</dbReference>
<dbReference type="SUPFAM" id="SSF57196">
    <property type="entry name" value="EGF/Laminin"/>
    <property type="match status" value="1"/>
</dbReference>
<feature type="domain" description="Sushi" evidence="13">
    <location>
        <begin position="231"/>
        <end position="294"/>
    </location>
</feature>
<dbReference type="OrthoDB" id="10045365at2759"/>
<dbReference type="SMART" id="SM00032">
    <property type="entry name" value="CCP"/>
    <property type="match status" value="3"/>
</dbReference>
<feature type="domain" description="Sushi" evidence="13">
    <location>
        <begin position="295"/>
        <end position="358"/>
    </location>
</feature>
<dbReference type="InterPro" id="IPR003410">
    <property type="entry name" value="HYR_dom"/>
</dbReference>
<dbReference type="PANTHER" id="PTHR47333:SF4">
    <property type="entry name" value="EGF-LIKE DOMAIN-CONTAINING PROTEIN"/>
    <property type="match status" value="1"/>
</dbReference>
<evidence type="ECO:0000256" key="5">
    <source>
        <dbReference type="ARBA" id="ARBA00022737"/>
    </source>
</evidence>
<evidence type="ECO:0000313" key="15">
    <source>
        <dbReference type="Proteomes" id="UP000887013"/>
    </source>
</evidence>
<dbReference type="InterPro" id="IPR011641">
    <property type="entry name" value="Tyr-kin_ephrin_A/B_rcpt-like"/>
</dbReference>
<dbReference type="PROSITE" id="PS01186">
    <property type="entry name" value="EGF_2"/>
    <property type="match status" value="3"/>
</dbReference>
<dbReference type="SMART" id="SM00179">
    <property type="entry name" value="EGF_CA"/>
    <property type="match status" value="4"/>
</dbReference>
<dbReference type="Pfam" id="PF14670">
    <property type="entry name" value="FXa_inhibition"/>
    <property type="match status" value="1"/>
</dbReference>
<feature type="disulfide bond" evidence="9">
    <location>
        <begin position="265"/>
        <end position="292"/>
    </location>
</feature>
<keyword evidence="5" id="KW-0677">Repeat</keyword>
<dbReference type="Pfam" id="PF07699">
    <property type="entry name" value="Ephrin_rec_like"/>
    <property type="match status" value="1"/>
</dbReference>
<proteinExistence type="predicted"/>
<keyword evidence="4" id="KW-0732">Signal</keyword>
<dbReference type="PROSITE" id="PS50825">
    <property type="entry name" value="HYR"/>
    <property type="match status" value="1"/>
</dbReference>
<keyword evidence="2" id="KW-0964">Secreted</keyword>
<dbReference type="Gene3D" id="2.10.50.10">
    <property type="entry name" value="Tumor Necrosis Factor Receptor, subunit A, domain 2"/>
    <property type="match status" value="1"/>
</dbReference>
<comment type="caution">
    <text evidence="14">The sequence shown here is derived from an EMBL/GenBank/DDBJ whole genome shotgun (WGS) entry which is preliminary data.</text>
</comment>
<keyword evidence="9" id="KW-0768">Sushi</keyword>
<dbReference type="InterPro" id="IPR052080">
    <property type="entry name" value="vWF_C/EGF_Fibrillin"/>
</dbReference>
<dbReference type="InterPro" id="IPR000152">
    <property type="entry name" value="EGF-type_Asp/Asn_hydroxyl_site"/>
</dbReference>
<feature type="domain" description="HYR" evidence="12">
    <location>
        <begin position="439"/>
        <end position="519"/>
    </location>
</feature>
<evidence type="ECO:0000256" key="9">
    <source>
        <dbReference type="PROSITE-ProRule" id="PRU00302"/>
    </source>
</evidence>
<dbReference type="PROSITE" id="PS50923">
    <property type="entry name" value="SUSHI"/>
    <property type="match status" value="2"/>
</dbReference>
<dbReference type="FunFam" id="2.10.25.10:FF:000037">
    <property type="entry name" value="Signal peptide, CUB domain and EGF-like domain-containing 2"/>
    <property type="match status" value="1"/>
</dbReference>
<evidence type="ECO:0000256" key="3">
    <source>
        <dbReference type="ARBA" id="ARBA00022536"/>
    </source>
</evidence>
<organism evidence="14 15">
    <name type="scientific">Nephila pilipes</name>
    <name type="common">Giant wood spider</name>
    <name type="synonym">Nephila maculata</name>
    <dbReference type="NCBI Taxonomy" id="299642"/>
    <lineage>
        <taxon>Eukaryota</taxon>
        <taxon>Metazoa</taxon>
        <taxon>Ecdysozoa</taxon>
        <taxon>Arthropoda</taxon>
        <taxon>Chelicerata</taxon>
        <taxon>Arachnida</taxon>
        <taxon>Araneae</taxon>
        <taxon>Araneomorphae</taxon>
        <taxon>Entelegynae</taxon>
        <taxon>Araneoidea</taxon>
        <taxon>Nephilidae</taxon>
        <taxon>Nephila</taxon>
    </lineage>
</organism>
<comment type="caution">
    <text evidence="8">Lacks conserved residue(s) required for the propagation of feature annotation.</text>
</comment>
<evidence type="ECO:0000256" key="1">
    <source>
        <dbReference type="ARBA" id="ARBA00004613"/>
    </source>
</evidence>
<feature type="region of interest" description="Disordered" evidence="10">
    <location>
        <begin position="672"/>
        <end position="712"/>
    </location>
</feature>
<feature type="domain" description="EGF-like" evidence="11">
    <location>
        <begin position="176"/>
        <end position="216"/>
    </location>
</feature>
<dbReference type="EMBL" id="BMAW01018175">
    <property type="protein sequence ID" value="GFT57284.1"/>
    <property type="molecule type" value="Genomic_DNA"/>
</dbReference>
<accession>A0A8X6PAA6</accession>
<evidence type="ECO:0000256" key="2">
    <source>
        <dbReference type="ARBA" id="ARBA00022525"/>
    </source>
</evidence>
<dbReference type="InterPro" id="IPR018097">
    <property type="entry name" value="EGF_Ca-bd_CS"/>
</dbReference>
<protein>
    <submittedName>
        <fullName evidence="14">Sushi, von Willebrand factor type A, EGF and pentraxin domain-containing protein 1</fullName>
    </submittedName>
</protein>
<dbReference type="PROSITE" id="PS50026">
    <property type="entry name" value="EGF_3"/>
    <property type="match status" value="1"/>
</dbReference>
<evidence type="ECO:0000256" key="7">
    <source>
        <dbReference type="ARBA" id="ARBA00023180"/>
    </source>
</evidence>